<dbReference type="AlphaFoldDB" id="A0A434AGJ7"/>
<name>A0A434AGJ7_9BACT</name>
<organism evidence="2 3">
    <name type="scientific">Ancylomarina longa</name>
    <dbReference type="NCBI Taxonomy" id="2487017"/>
    <lineage>
        <taxon>Bacteria</taxon>
        <taxon>Pseudomonadati</taxon>
        <taxon>Bacteroidota</taxon>
        <taxon>Bacteroidia</taxon>
        <taxon>Marinilabiliales</taxon>
        <taxon>Marinifilaceae</taxon>
        <taxon>Ancylomarina</taxon>
    </lineage>
</organism>
<evidence type="ECO:0000313" key="3">
    <source>
        <dbReference type="Proteomes" id="UP000282985"/>
    </source>
</evidence>
<dbReference type="Pfam" id="PF13715">
    <property type="entry name" value="CarbopepD_reg_2"/>
    <property type="match status" value="1"/>
</dbReference>
<keyword evidence="2" id="KW-0645">Protease</keyword>
<dbReference type="EMBL" id="RJJX01000020">
    <property type="protein sequence ID" value="RUT73510.1"/>
    <property type="molecule type" value="Genomic_DNA"/>
</dbReference>
<keyword evidence="1" id="KW-0732">Signal</keyword>
<keyword evidence="2" id="KW-0378">Hydrolase</keyword>
<accession>A0A434AGJ7</accession>
<keyword evidence="3" id="KW-1185">Reference proteome</keyword>
<feature type="chain" id="PRO_5019196377" evidence="1">
    <location>
        <begin position="22"/>
        <end position="275"/>
    </location>
</feature>
<proteinExistence type="predicted"/>
<dbReference type="Proteomes" id="UP000282985">
    <property type="component" value="Unassembled WGS sequence"/>
</dbReference>
<dbReference type="SUPFAM" id="SSF49464">
    <property type="entry name" value="Carboxypeptidase regulatory domain-like"/>
    <property type="match status" value="1"/>
</dbReference>
<dbReference type="GO" id="GO:0004180">
    <property type="term" value="F:carboxypeptidase activity"/>
    <property type="evidence" value="ECO:0007669"/>
    <property type="project" value="UniProtKB-KW"/>
</dbReference>
<comment type="caution">
    <text evidence="2">The sequence shown here is derived from an EMBL/GenBank/DDBJ whole genome shotgun (WGS) entry which is preliminary data.</text>
</comment>
<feature type="signal peptide" evidence="1">
    <location>
        <begin position="1"/>
        <end position="21"/>
    </location>
</feature>
<reference evidence="2 3" key="1">
    <citation type="submission" date="2018-11" db="EMBL/GenBank/DDBJ databases">
        <title>Parancylomarina longa gen. nov., sp. nov., isolated from sediments of southern Okinawa.</title>
        <authorList>
            <person name="Fu T."/>
        </authorList>
    </citation>
    <scope>NUCLEOTIDE SEQUENCE [LARGE SCALE GENOMIC DNA]</scope>
    <source>
        <strain evidence="2 3">T3-2 S1-C</strain>
    </source>
</reference>
<keyword evidence="2" id="KW-0121">Carboxypeptidase</keyword>
<evidence type="ECO:0000313" key="2">
    <source>
        <dbReference type="EMBL" id="RUT73510.1"/>
    </source>
</evidence>
<evidence type="ECO:0000256" key="1">
    <source>
        <dbReference type="SAM" id="SignalP"/>
    </source>
</evidence>
<gene>
    <name evidence="2" type="ORF">DLK05_12990</name>
</gene>
<dbReference type="RefSeq" id="WP_127344402.1">
    <property type="nucleotide sequence ID" value="NZ_RJJX01000020.1"/>
</dbReference>
<sequence>MSLKQILFVTLFLFCFNASFSAPLERDSLISISGQIIQSKNLKPVPLATITIKSSRLGTVCDSSGVFHLKVSPIDTFKVSALGYKAIDWAIPAVRNLDIPPFFLIKMEEISYLLNEIDIYAFGSWEEFKEKLIHTKLEEKNPINKDIIKQLAPFHTKKPNIVPAQYRPKIESPKIWDAIFSPTDFLYSKFSKTEKIKQKLAHKIRNERKNRKISQKYNATIIANATRLKGDELVAFMEYCGSNIKVNENTSDYEVMRQIMEWFEKYKKEKTTTKE</sequence>
<dbReference type="InterPro" id="IPR008969">
    <property type="entry name" value="CarboxyPept-like_regulatory"/>
</dbReference>
<protein>
    <submittedName>
        <fullName evidence="2">Carboxypeptidase-like regulatory domain-containing protein</fullName>
    </submittedName>
</protein>
<dbReference type="OrthoDB" id="1116175at2"/>